<evidence type="ECO:0000256" key="1">
    <source>
        <dbReference type="SAM" id="MobiDB-lite"/>
    </source>
</evidence>
<feature type="compositionally biased region" description="Low complexity" evidence="1">
    <location>
        <begin position="32"/>
        <end position="42"/>
    </location>
</feature>
<dbReference type="AlphaFoldDB" id="A0ABD3HMJ6"/>
<evidence type="ECO:0000313" key="3">
    <source>
        <dbReference type="Proteomes" id="UP001633002"/>
    </source>
</evidence>
<gene>
    <name evidence="2" type="ORF">R1sor_004976</name>
</gene>
<name>A0ABD3HMJ6_9MARC</name>
<keyword evidence="3" id="KW-1185">Reference proteome</keyword>
<accession>A0ABD3HMJ6</accession>
<feature type="compositionally biased region" description="Basic and acidic residues" evidence="1">
    <location>
        <begin position="8"/>
        <end position="19"/>
    </location>
</feature>
<reference evidence="2 3" key="1">
    <citation type="submission" date="2024-09" db="EMBL/GenBank/DDBJ databases">
        <title>Chromosome-scale assembly of Riccia sorocarpa.</title>
        <authorList>
            <person name="Paukszto L."/>
        </authorList>
    </citation>
    <scope>NUCLEOTIDE SEQUENCE [LARGE SCALE GENOMIC DNA]</scope>
    <source>
        <strain evidence="2">LP-2024</strain>
        <tissue evidence="2">Aerial parts of the thallus</tissue>
    </source>
</reference>
<organism evidence="2 3">
    <name type="scientific">Riccia sorocarpa</name>
    <dbReference type="NCBI Taxonomy" id="122646"/>
    <lineage>
        <taxon>Eukaryota</taxon>
        <taxon>Viridiplantae</taxon>
        <taxon>Streptophyta</taxon>
        <taxon>Embryophyta</taxon>
        <taxon>Marchantiophyta</taxon>
        <taxon>Marchantiopsida</taxon>
        <taxon>Marchantiidae</taxon>
        <taxon>Marchantiales</taxon>
        <taxon>Ricciaceae</taxon>
        <taxon>Riccia</taxon>
    </lineage>
</organism>
<protein>
    <submittedName>
        <fullName evidence="2">Uncharacterized protein</fullName>
    </submittedName>
</protein>
<feature type="region of interest" description="Disordered" evidence="1">
    <location>
        <begin position="1"/>
        <end position="20"/>
    </location>
</feature>
<dbReference type="EMBL" id="JBJQOH010000003">
    <property type="protein sequence ID" value="KAL3691325.1"/>
    <property type="molecule type" value="Genomic_DNA"/>
</dbReference>
<dbReference type="Proteomes" id="UP001633002">
    <property type="component" value="Unassembled WGS sequence"/>
</dbReference>
<proteinExistence type="predicted"/>
<sequence length="101" mass="11121">MEVSNLQDRGHKEVVERNDAGGPACCLHRAVSPASSSSSSNSEMKPRAMARSLWAQKNSSRHRMTKQDYEMIVTYLENPDNFAAINDCVFSSVNCVNSVLG</sequence>
<comment type="caution">
    <text evidence="2">The sequence shown here is derived from an EMBL/GenBank/DDBJ whole genome shotgun (WGS) entry which is preliminary data.</text>
</comment>
<feature type="region of interest" description="Disordered" evidence="1">
    <location>
        <begin position="31"/>
        <end position="60"/>
    </location>
</feature>
<evidence type="ECO:0000313" key="2">
    <source>
        <dbReference type="EMBL" id="KAL3691325.1"/>
    </source>
</evidence>